<sequence>MTLHGLRGLAKHCKALEDLTVTFDASTVPPLNHPETRISQTSLFRLHVGAGAITDPTAVARFISDLFPNLAEISTDWDGTTDLGKAWVQVGAMLSNVTSPSVHQ</sequence>
<dbReference type="Proteomes" id="UP001215280">
    <property type="component" value="Unassembled WGS sequence"/>
</dbReference>
<dbReference type="AlphaFoldDB" id="A0AAD7HQN5"/>
<keyword evidence="2" id="KW-1185">Reference proteome</keyword>
<evidence type="ECO:0000313" key="1">
    <source>
        <dbReference type="EMBL" id="KAJ7725287.1"/>
    </source>
</evidence>
<accession>A0AAD7HQN5</accession>
<dbReference type="EMBL" id="JARJLG010000229">
    <property type="protein sequence ID" value="KAJ7725287.1"/>
    <property type="molecule type" value="Genomic_DNA"/>
</dbReference>
<evidence type="ECO:0000313" key="2">
    <source>
        <dbReference type="Proteomes" id="UP001215280"/>
    </source>
</evidence>
<name>A0AAD7HQN5_9AGAR</name>
<organism evidence="1 2">
    <name type="scientific">Mycena maculata</name>
    <dbReference type="NCBI Taxonomy" id="230809"/>
    <lineage>
        <taxon>Eukaryota</taxon>
        <taxon>Fungi</taxon>
        <taxon>Dikarya</taxon>
        <taxon>Basidiomycota</taxon>
        <taxon>Agaricomycotina</taxon>
        <taxon>Agaricomycetes</taxon>
        <taxon>Agaricomycetidae</taxon>
        <taxon>Agaricales</taxon>
        <taxon>Marasmiineae</taxon>
        <taxon>Mycenaceae</taxon>
        <taxon>Mycena</taxon>
    </lineage>
</organism>
<comment type="caution">
    <text evidence="1">The sequence shown here is derived from an EMBL/GenBank/DDBJ whole genome shotgun (WGS) entry which is preliminary data.</text>
</comment>
<proteinExistence type="predicted"/>
<reference evidence="1" key="1">
    <citation type="submission" date="2023-03" db="EMBL/GenBank/DDBJ databases">
        <title>Massive genome expansion in bonnet fungi (Mycena s.s.) driven by repeated elements and novel gene families across ecological guilds.</title>
        <authorList>
            <consortium name="Lawrence Berkeley National Laboratory"/>
            <person name="Harder C.B."/>
            <person name="Miyauchi S."/>
            <person name="Viragh M."/>
            <person name="Kuo A."/>
            <person name="Thoen E."/>
            <person name="Andreopoulos B."/>
            <person name="Lu D."/>
            <person name="Skrede I."/>
            <person name="Drula E."/>
            <person name="Henrissat B."/>
            <person name="Morin E."/>
            <person name="Kohler A."/>
            <person name="Barry K."/>
            <person name="LaButti K."/>
            <person name="Morin E."/>
            <person name="Salamov A."/>
            <person name="Lipzen A."/>
            <person name="Mereny Z."/>
            <person name="Hegedus B."/>
            <person name="Baldrian P."/>
            <person name="Stursova M."/>
            <person name="Weitz H."/>
            <person name="Taylor A."/>
            <person name="Grigoriev I.V."/>
            <person name="Nagy L.G."/>
            <person name="Martin F."/>
            <person name="Kauserud H."/>
        </authorList>
    </citation>
    <scope>NUCLEOTIDE SEQUENCE</scope>
    <source>
        <strain evidence="1">CBHHK188m</strain>
    </source>
</reference>
<protein>
    <submittedName>
        <fullName evidence="1">Uncharacterized protein</fullName>
    </submittedName>
</protein>
<gene>
    <name evidence="1" type="ORF">DFH07DRAFT_253208</name>
</gene>